<dbReference type="Proteomes" id="UP001164539">
    <property type="component" value="Chromosome 9"/>
</dbReference>
<keyword evidence="2" id="KW-1185">Reference proteome</keyword>
<name>A0ACC1XGY9_MELAZ</name>
<proteinExistence type="predicted"/>
<reference evidence="1 2" key="1">
    <citation type="journal article" date="2023" name="Science">
        <title>Complex scaffold remodeling in plant triterpene biosynthesis.</title>
        <authorList>
            <person name="De La Pena R."/>
            <person name="Hodgson H."/>
            <person name="Liu J.C."/>
            <person name="Stephenson M.J."/>
            <person name="Martin A.C."/>
            <person name="Owen C."/>
            <person name="Harkess A."/>
            <person name="Leebens-Mack J."/>
            <person name="Jimenez L.E."/>
            <person name="Osbourn A."/>
            <person name="Sattely E.S."/>
        </authorList>
    </citation>
    <scope>NUCLEOTIDE SEQUENCE [LARGE SCALE GENOMIC DNA]</scope>
    <source>
        <strain evidence="2">cv. JPN11</strain>
        <tissue evidence="1">Leaf</tissue>
    </source>
</reference>
<evidence type="ECO:0000313" key="1">
    <source>
        <dbReference type="EMBL" id="KAJ4710694.1"/>
    </source>
</evidence>
<comment type="caution">
    <text evidence="1">The sequence shown here is derived from an EMBL/GenBank/DDBJ whole genome shotgun (WGS) entry which is preliminary data.</text>
</comment>
<sequence length="149" mass="16576">MELMIVITVLCFSLSLLQTPGTAASLQIQQEVLRSHGKVNGVDDDQLSLPRKLRFTAEVTKQVQGHGGDQNSMTDDNKVKVKEDAPAAGNMVYNKKQGEVMHGSRSNNKKGTRAEWVERGGDISQYFTMDYSHVKRRRPIHNKSLPVGP</sequence>
<organism evidence="1 2">
    <name type="scientific">Melia azedarach</name>
    <name type="common">Chinaberry tree</name>
    <dbReference type="NCBI Taxonomy" id="155640"/>
    <lineage>
        <taxon>Eukaryota</taxon>
        <taxon>Viridiplantae</taxon>
        <taxon>Streptophyta</taxon>
        <taxon>Embryophyta</taxon>
        <taxon>Tracheophyta</taxon>
        <taxon>Spermatophyta</taxon>
        <taxon>Magnoliopsida</taxon>
        <taxon>eudicotyledons</taxon>
        <taxon>Gunneridae</taxon>
        <taxon>Pentapetalae</taxon>
        <taxon>rosids</taxon>
        <taxon>malvids</taxon>
        <taxon>Sapindales</taxon>
        <taxon>Meliaceae</taxon>
        <taxon>Melia</taxon>
    </lineage>
</organism>
<gene>
    <name evidence="1" type="ORF">OWV82_016848</name>
</gene>
<evidence type="ECO:0000313" key="2">
    <source>
        <dbReference type="Proteomes" id="UP001164539"/>
    </source>
</evidence>
<accession>A0ACC1XGY9</accession>
<dbReference type="EMBL" id="CM051402">
    <property type="protein sequence ID" value="KAJ4710694.1"/>
    <property type="molecule type" value="Genomic_DNA"/>
</dbReference>
<protein>
    <submittedName>
        <fullName evidence="1">Uncharacterized protein</fullName>
    </submittedName>
</protein>